<dbReference type="RefSeq" id="WP_091349283.1">
    <property type="nucleotide sequence ID" value="NZ_FOIF01000007.1"/>
</dbReference>
<sequence length="116" mass="13718">MSQRTVRLAENIKYEINDIIRKNIKDPRIGFLTITSVELTKDLKHCTIYLSFWGDEKTRKEGFEGLERAKGFIRTELGKRLTIRYTPELHFKFDESFEHGAKIAQILKDLKKEENE</sequence>
<dbReference type="EMBL" id="FOIF01000007">
    <property type="protein sequence ID" value="SES78120.1"/>
    <property type="molecule type" value="Genomic_DNA"/>
</dbReference>
<comment type="function">
    <text evidence="2">One of several proteins that assist in the late maturation steps of the functional core of the 30S ribosomal subunit. Associates with free 30S ribosomal subunits (but not with 30S subunits that are part of 70S ribosomes or polysomes). Required for efficient processing of 16S rRNA. May interact with the 5'-terminal helix region of 16S rRNA.</text>
</comment>
<comment type="subcellular location">
    <subcellularLocation>
        <location evidence="2">Cytoplasm</location>
    </subcellularLocation>
</comment>
<keyword evidence="1 2" id="KW-0690">Ribosome biogenesis</keyword>
<proteinExistence type="inferred from homology"/>
<evidence type="ECO:0000256" key="2">
    <source>
        <dbReference type="HAMAP-Rule" id="MF_00003"/>
    </source>
</evidence>
<evidence type="ECO:0000313" key="4">
    <source>
        <dbReference type="Proteomes" id="UP000243819"/>
    </source>
</evidence>
<dbReference type="InterPro" id="IPR020053">
    <property type="entry name" value="Ribosome-bd_factorA_CS"/>
</dbReference>
<keyword evidence="2" id="KW-0963">Cytoplasm</keyword>
<dbReference type="GO" id="GO:0005829">
    <property type="term" value="C:cytosol"/>
    <property type="evidence" value="ECO:0007669"/>
    <property type="project" value="TreeGrafter"/>
</dbReference>
<comment type="similarity">
    <text evidence="2">Belongs to the RbfA family.</text>
</comment>
<gene>
    <name evidence="2" type="primary">rbfA</name>
    <name evidence="3" type="ORF">SAMN03080614_100759</name>
</gene>
<protein>
    <recommendedName>
        <fullName evidence="2">Ribosome-binding factor A</fullName>
    </recommendedName>
</protein>
<dbReference type="OrthoDB" id="307788at2"/>
<dbReference type="InterPro" id="IPR023799">
    <property type="entry name" value="RbfA_dom_sf"/>
</dbReference>
<evidence type="ECO:0000256" key="1">
    <source>
        <dbReference type="ARBA" id="ARBA00022517"/>
    </source>
</evidence>
<organism evidence="3 4">
    <name type="scientific">Anaerobranca gottschalkii DSM 13577</name>
    <dbReference type="NCBI Taxonomy" id="1120990"/>
    <lineage>
        <taxon>Bacteria</taxon>
        <taxon>Bacillati</taxon>
        <taxon>Bacillota</taxon>
        <taxon>Clostridia</taxon>
        <taxon>Eubacteriales</taxon>
        <taxon>Proteinivoracaceae</taxon>
        <taxon>Anaerobranca</taxon>
    </lineage>
</organism>
<dbReference type="SUPFAM" id="SSF89919">
    <property type="entry name" value="Ribosome-binding factor A, RbfA"/>
    <property type="match status" value="1"/>
</dbReference>
<dbReference type="Proteomes" id="UP000243819">
    <property type="component" value="Unassembled WGS sequence"/>
</dbReference>
<comment type="subunit">
    <text evidence="2">Monomer. Binds 30S ribosomal subunits, but not 50S ribosomal subunits or 70S ribosomes.</text>
</comment>
<dbReference type="PANTHER" id="PTHR33515:SF1">
    <property type="entry name" value="RIBOSOME-BINDING FACTOR A, CHLOROPLASTIC-RELATED"/>
    <property type="match status" value="1"/>
</dbReference>
<dbReference type="HAMAP" id="MF_00003">
    <property type="entry name" value="RbfA"/>
    <property type="match status" value="1"/>
</dbReference>
<evidence type="ECO:0000313" key="3">
    <source>
        <dbReference type="EMBL" id="SES78120.1"/>
    </source>
</evidence>
<dbReference type="AlphaFoldDB" id="A0A1H9Z994"/>
<name>A0A1H9Z994_9FIRM</name>
<dbReference type="PROSITE" id="PS01319">
    <property type="entry name" value="RBFA"/>
    <property type="match status" value="1"/>
</dbReference>
<accession>A0A1H9Z994</accession>
<dbReference type="Pfam" id="PF02033">
    <property type="entry name" value="RBFA"/>
    <property type="match status" value="1"/>
</dbReference>
<dbReference type="PANTHER" id="PTHR33515">
    <property type="entry name" value="RIBOSOME-BINDING FACTOR A, CHLOROPLASTIC-RELATED"/>
    <property type="match status" value="1"/>
</dbReference>
<dbReference type="Gene3D" id="3.30.300.20">
    <property type="match status" value="1"/>
</dbReference>
<dbReference type="GO" id="GO:0043024">
    <property type="term" value="F:ribosomal small subunit binding"/>
    <property type="evidence" value="ECO:0007669"/>
    <property type="project" value="TreeGrafter"/>
</dbReference>
<dbReference type="InterPro" id="IPR000238">
    <property type="entry name" value="RbfA"/>
</dbReference>
<dbReference type="InterPro" id="IPR015946">
    <property type="entry name" value="KH_dom-like_a/b"/>
</dbReference>
<dbReference type="NCBIfam" id="TIGR00082">
    <property type="entry name" value="rbfA"/>
    <property type="match status" value="1"/>
</dbReference>
<keyword evidence="4" id="KW-1185">Reference proteome</keyword>
<dbReference type="STRING" id="1120990.SAMN03080614_100759"/>
<dbReference type="GO" id="GO:0030490">
    <property type="term" value="P:maturation of SSU-rRNA"/>
    <property type="evidence" value="ECO:0007669"/>
    <property type="project" value="UniProtKB-UniRule"/>
</dbReference>
<reference evidence="4" key="1">
    <citation type="submission" date="2016-10" db="EMBL/GenBank/DDBJ databases">
        <authorList>
            <person name="Varghese N."/>
            <person name="Submissions S."/>
        </authorList>
    </citation>
    <scope>NUCLEOTIDE SEQUENCE [LARGE SCALE GENOMIC DNA]</scope>
    <source>
        <strain evidence="4">DSM 13577</strain>
    </source>
</reference>